<reference evidence="2 3" key="1">
    <citation type="submission" date="2009-11" db="EMBL/GenBank/DDBJ databases">
        <title>Annotation of Allomyces macrogynus ATCC 38327.</title>
        <authorList>
            <consortium name="The Broad Institute Genome Sequencing Platform"/>
            <person name="Russ C."/>
            <person name="Cuomo C."/>
            <person name="Burger G."/>
            <person name="Gray M.W."/>
            <person name="Holland P.W.H."/>
            <person name="King N."/>
            <person name="Lang F.B.F."/>
            <person name="Roger A.J."/>
            <person name="Ruiz-Trillo I."/>
            <person name="Young S.K."/>
            <person name="Zeng Q."/>
            <person name="Gargeya S."/>
            <person name="Fitzgerald M."/>
            <person name="Haas B."/>
            <person name="Abouelleil A."/>
            <person name="Alvarado L."/>
            <person name="Arachchi H.M."/>
            <person name="Berlin A."/>
            <person name="Chapman S.B."/>
            <person name="Gearin G."/>
            <person name="Goldberg J."/>
            <person name="Griggs A."/>
            <person name="Gujja S."/>
            <person name="Hansen M."/>
            <person name="Heiman D."/>
            <person name="Howarth C."/>
            <person name="Larimer J."/>
            <person name="Lui A."/>
            <person name="MacDonald P.J.P."/>
            <person name="McCowen C."/>
            <person name="Montmayeur A."/>
            <person name="Murphy C."/>
            <person name="Neiman D."/>
            <person name="Pearson M."/>
            <person name="Priest M."/>
            <person name="Roberts A."/>
            <person name="Saif S."/>
            <person name="Shea T."/>
            <person name="Sisk P."/>
            <person name="Stolte C."/>
            <person name="Sykes S."/>
            <person name="Wortman J."/>
            <person name="Nusbaum C."/>
            <person name="Birren B."/>
        </authorList>
    </citation>
    <scope>NUCLEOTIDE SEQUENCE [LARGE SCALE GENOMIC DNA]</scope>
    <source>
        <strain evidence="2 3">ATCC 38327</strain>
    </source>
</reference>
<proteinExistence type="predicted"/>
<evidence type="ECO:0000313" key="2">
    <source>
        <dbReference type="EMBL" id="KNE58567.1"/>
    </source>
</evidence>
<gene>
    <name evidence="2" type="ORF">AMAG_04131</name>
</gene>
<keyword evidence="3" id="KW-1185">Reference proteome</keyword>
<dbReference type="EMBL" id="GG745333">
    <property type="protein sequence ID" value="KNE58567.1"/>
    <property type="molecule type" value="Genomic_DNA"/>
</dbReference>
<feature type="region of interest" description="Disordered" evidence="1">
    <location>
        <begin position="300"/>
        <end position="347"/>
    </location>
</feature>
<sequence>MSTMNATDDSPHSDHSDALDQPEPPVNSPVLENPLNYQSDSPAQVDTSLQPSVKDPWDDATKTAFFSAVARSPRWDTLAIARAIQRPVSEVHWYLSTYQHHLQQLQASVPSAVAINNDDWPEADEANAEDMDAEEKSSVAFALLMDHQLAVLNDDRPLTKEESMRLRVFQKSRATTAMSELHNDGKPLVIMNDAWLDLHETLVTYLRTRIRDAILAAELRLRAQHPNTIVVVEEVTEIDVASALHRSAMPRDDADRARAHELAEWWNLEYEPAHPEFRDEMYARAKDRFKEYDLDLDAIRQLRPPVSSSSSEASEDNEEGSDSGSSASETSSEESEDDDDDDEMDME</sequence>
<reference evidence="3" key="2">
    <citation type="submission" date="2009-11" db="EMBL/GenBank/DDBJ databases">
        <title>The Genome Sequence of Allomyces macrogynus strain ATCC 38327.</title>
        <authorList>
            <consortium name="The Broad Institute Genome Sequencing Platform"/>
            <person name="Russ C."/>
            <person name="Cuomo C."/>
            <person name="Shea T."/>
            <person name="Young S.K."/>
            <person name="Zeng Q."/>
            <person name="Koehrsen M."/>
            <person name="Haas B."/>
            <person name="Borodovsky M."/>
            <person name="Guigo R."/>
            <person name="Alvarado L."/>
            <person name="Berlin A."/>
            <person name="Borenstein D."/>
            <person name="Chen Z."/>
            <person name="Engels R."/>
            <person name="Freedman E."/>
            <person name="Gellesch M."/>
            <person name="Goldberg J."/>
            <person name="Griggs A."/>
            <person name="Gujja S."/>
            <person name="Heiman D."/>
            <person name="Hepburn T."/>
            <person name="Howarth C."/>
            <person name="Jen D."/>
            <person name="Larson L."/>
            <person name="Lewis B."/>
            <person name="Mehta T."/>
            <person name="Park D."/>
            <person name="Pearson M."/>
            <person name="Roberts A."/>
            <person name="Saif S."/>
            <person name="Shenoy N."/>
            <person name="Sisk P."/>
            <person name="Stolte C."/>
            <person name="Sykes S."/>
            <person name="Walk T."/>
            <person name="White J."/>
            <person name="Yandava C."/>
            <person name="Burger G."/>
            <person name="Gray M.W."/>
            <person name="Holland P.W.H."/>
            <person name="King N."/>
            <person name="Lang F.B.F."/>
            <person name="Roger A.J."/>
            <person name="Ruiz-Trillo I."/>
            <person name="Lander E."/>
            <person name="Nusbaum C."/>
        </authorList>
    </citation>
    <scope>NUCLEOTIDE SEQUENCE [LARGE SCALE GENOMIC DNA]</scope>
    <source>
        <strain evidence="3">ATCC 38327</strain>
    </source>
</reference>
<feature type="compositionally biased region" description="Acidic residues" evidence="1">
    <location>
        <begin position="331"/>
        <end position="347"/>
    </location>
</feature>
<evidence type="ECO:0000256" key="1">
    <source>
        <dbReference type="SAM" id="MobiDB-lite"/>
    </source>
</evidence>
<protein>
    <submittedName>
        <fullName evidence="2">Uncharacterized protein</fullName>
    </submittedName>
</protein>
<dbReference type="AlphaFoldDB" id="A0A0L0S7U5"/>
<organism evidence="2 3">
    <name type="scientific">Allomyces macrogynus (strain ATCC 38327)</name>
    <name type="common">Allomyces javanicus var. macrogynus</name>
    <dbReference type="NCBI Taxonomy" id="578462"/>
    <lineage>
        <taxon>Eukaryota</taxon>
        <taxon>Fungi</taxon>
        <taxon>Fungi incertae sedis</taxon>
        <taxon>Blastocladiomycota</taxon>
        <taxon>Blastocladiomycetes</taxon>
        <taxon>Blastocladiales</taxon>
        <taxon>Blastocladiaceae</taxon>
        <taxon>Allomyces</taxon>
    </lineage>
</organism>
<dbReference type="VEuPathDB" id="FungiDB:AMAG_04131"/>
<dbReference type="Proteomes" id="UP000054350">
    <property type="component" value="Unassembled WGS sequence"/>
</dbReference>
<dbReference type="OrthoDB" id="5575100at2759"/>
<feature type="compositionally biased region" description="Basic and acidic residues" evidence="1">
    <location>
        <begin position="9"/>
        <end position="18"/>
    </location>
</feature>
<accession>A0A0L0S7U5</accession>
<feature type="region of interest" description="Disordered" evidence="1">
    <location>
        <begin position="1"/>
        <end position="56"/>
    </location>
</feature>
<feature type="compositionally biased region" description="Polar residues" evidence="1">
    <location>
        <begin position="35"/>
        <end position="51"/>
    </location>
</feature>
<name>A0A0L0S7U5_ALLM3</name>
<evidence type="ECO:0000313" key="3">
    <source>
        <dbReference type="Proteomes" id="UP000054350"/>
    </source>
</evidence>